<feature type="domain" description="NodB homology" evidence="3">
    <location>
        <begin position="14"/>
        <end position="276"/>
    </location>
</feature>
<name>A0ABQ1E8H1_9CLOT</name>
<evidence type="ECO:0000313" key="4">
    <source>
        <dbReference type="EMBL" id="GFZ31081.1"/>
    </source>
</evidence>
<dbReference type="InterPro" id="IPR002509">
    <property type="entry name" value="NODB_dom"/>
</dbReference>
<evidence type="ECO:0000259" key="3">
    <source>
        <dbReference type="PROSITE" id="PS51677"/>
    </source>
</evidence>
<dbReference type="PANTHER" id="PTHR34216">
    <property type="match status" value="1"/>
</dbReference>
<proteinExistence type="predicted"/>
<evidence type="ECO:0000256" key="2">
    <source>
        <dbReference type="ARBA" id="ARBA00022729"/>
    </source>
</evidence>
<keyword evidence="5" id="KW-1185">Reference proteome</keyword>
<accession>A0ABQ1E8H1</accession>
<dbReference type="InterPro" id="IPR051398">
    <property type="entry name" value="Polysacch_Deacetylase"/>
</dbReference>
<comment type="subcellular location">
    <subcellularLocation>
        <location evidence="1">Secreted</location>
    </subcellularLocation>
</comment>
<dbReference type="RefSeq" id="WP_206869185.1">
    <property type="nucleotide sequence ID" value="NZ_BMBA01000001.1"/>
</dbReference>
<keyword evidence="2" id="KW-0732">Signal</keyword>
<dbReference type="CDD" id="cd10967">
    <property type="entry name" value="CE4_GLA_like_6s"/>
    <property type="match status" value="1"/>
</dbReference>
<evidence type="ECO:0000256" key="1">
    <source>
        <dbReference type="ARBA" id="ARBA00004613"/>
    </source>
</evidence>
<dbReference type="Proteomes" id="UP000663802">
    <property type="component" value="Unassembled WGS sequence"/>
</dbReference>
<dbReference type="PROSITE" id="PS51677">
    <property type="entry name" value="NODB"/>
    <property type="match status" value="1"/>
</dbReference>
<reference evidence="4 5" key="1">
    <citation type="journal article" date="2021" name="Int. J. Syst. Evol. Microbiol.">
        <title>Clostridium zeae sp. nov., isolated from corn silage.</title>
        <authorList>
            <person name="Kobayashi H."/>
            <person name="Tanizawa Y."/>
            <person name="Yagura M."/>
            <person name="Sakamoto M."/>
            <person name="Ohkuma M."/>
            <person name="Tohno M."/>
        </authorList>
    </citation>
    <scope>NUCLEOTIDE SEQUENCE [LARGE SCALE GENOMIC DNA]</scope>
    <source>
        <strain evidence="4 5">CSC2</strain>
    </source>
</reference>
<dbReference type="Gene3D" id="3.20.20.370">
    <property type="entry name" value="Glycoside hydrolase/deacetylase"/>
    <property type="match status" value="1"/>
</dbReference>
<sequence>MEIIKQLFPGGVKKAFTLSYDDGITQDKRLVSIFNRYNLKATFNLNSGLQNEDGSFVINDFLIKRINENEIVDVYREHEIAIHGLTHLSLTDITKELMIKEILEDKKNHEKTFGYPVRGMAYPYGTYNKTVFEVLETLGVAYSRTVNSHGKFDLPSNYLEWNPTAHHNTPNLMGIAEKFIEEEFNSLGIFYLWGHSYEFDLDNNWKVIEELCQYVSNKEDVWYATNIQIIDYLNALDKLKFSKDFTFVHNPAALSTWIEFNETSIEIKAGETKILS</sequence>
<dbReference type="Pfam" id="PF01522">
    <property type="entry name" value="Polysacc_deac_1"/>
    <property type="match status" value="1"/>
</dbReference>
<protein>
    <submittedName>
        <fullName evidence="4">Polysaccharide deacetylase</fullName>
    </submittedName>
</protein>
<comment type="caution">
    <text evidence="4">The sequence shown here is derived from an EMBL/GenBank/DDBJ whole genome shotgun (WGS) entry which is preliminary data.</text>
</comment>
<dbReference type="PANTHER" id="PTHR34216:SF3">
    <property type="entry name" value="POLY-BETA-1,6-N-ACETYL-D-GLUCOSAMINE N-DEACETYLASE"/>
    <property type="match status" value="1"/>
</dbReference>
<gene>
    <name evidence="4" type="ORF">CSC2_16070</name>
</gene>
<dbReference type="EMBL" id="BMBA01000001">
    <property type="protein sequence ID" value="GFZ31081.1"/>
    <property type="molecule type" value="Genomic_DNA"/>
</dbReference>
<organism evidence="4 5">
    <name type="scientific">Clostridium zeae</name>
    <dbReference type="NCBI Taxonomy" id="2759022"/>
    <lineage>
        <taxon>Bacteria</taxon>
        <taxon>Bacillati</taxon>
        <taxon>Bacillota</taxon>
        <taxon>Clostridia</taxon>
        <taxon>Eubacteriales</taxon>
        <taxon>Clostridiaceae</taxon>
        <taxon>Clostridium</taxon>
    </lineage>
</organism>
<dbReference type="SUPFAM" id="SSF88713">
    <property type="entry name" value="Glycoside hydrolase/deacetylase"/>
    <property type="match status" value="1"/>
</dbReference>
<evidence type="ECO:0000313" key="5">
    <source>
        <dbReference type="Proteomes" id="UP000663802"/>
    </source>
</evidence>
<dbReference type="InterPro" id="IPR011330">
    <property type="entry name" value="Glyco_hydro/deAcase_b/a-brl"/>
</dbReference>